<dbReference type="GO" id="GO:0034657">
    <property type="term" value="C:GID complex"/>
    <property type="evidence" value="ECO:0007669"/>
    <property type="project" value="TreeGrafter"/>
</dbReference>
<dbReference type="PANTHER" id="PTHR12170:SF2">
    <property type="entry name" value="E3 UBIQUITIN-PROTEIN TRANSFERASE MAEA"/>
    <property type="match status" value="1"/>
</dbReference>
<dbReference type="PANTHER" id="PTHR12170">
    <property type="entry name" value="MACROPHAGE ERYTHROBLAST ATTACHER-RELATED"/>
    <property type="match status" value="1"/>
</dbReference>
<organism evidence="3 4">
    <name type="scientific">Cystoisospora suis</name>
    <dbReference type="NCBI Taxonomy" id="483139"/>
    <lineage>
        <taxon>Eukaryota</taxon>
        <taxon>Sar</taxon>
        <taxon>Alveolata</taxon>
        <taxon>Apicomplexa</taxon>
        <taxon>Conoidasida</taxon>
        <taxon>Coccidia</taxon>
        <taxon>Eucoccidiorida</taxon>
        <taxon>Eimeriorina</taxon>
        <taxon>Sarcocystidae</taxon>
        <taxon>Cystoisospora</taxon>
    </lineage>
</organism>
<dbReference type="InterPro" id="IPR045098">
    <property type="entry name" value="Fyv10_fam"/>
</dbReference>
<evidence type="ECO:0000256" key="1">
    <source>
        <dbReference type="SAM" id="MobiDB-lite"/>
    </source>
</evidence>
<dbReference type="Proteomes" id="UP000221165">
    <property type="component" value="Unassembled WGS sequence"/>
</dbReference>
<dbReference type="GO" id="GO:0004842">
    <property type="term" value="F:ubiquitin-protein transferase activity"/>
    <property type="evidence" value="ECO:0007669"/>
    <property type="project" value="InterPro"/>
</dbReference>
<dbReference type="GO" id="GO:0005737">
    <property type="term" value="C:cytoplasm"/>
    <property type="evidence" value="ECO:0007669"/>
    <property type="project" value="TreeGrafter"/>
</dbReference>
<evidence type="ECO:0000313" key="4">
    <source>
        <dbReference type="Proteomes" id="UP000221165"/>
    </source>
</evidence>
<dbReference type="AlphaFoldDB" id="A0A2C6LB11"/>
<keyword evidence="4" id="KW-1185">Reference proteome</keyword>
<name>A0A2C6LB11_9APIC</name>
<dbReference type="GO" id="GO:0005634">
    <property type="term" value="C:nucleus"/>
    <property type="evidence" value="ECO:0007669"/>
    <property type="project" value="TreeGrafter"/>
</dbReference>
<evidence type="ECO:0000259" key="2">
    <source>
        <dbReference type="PROSITE" id="PS50897"/>
    </source>
</evidence>
<dbReference type="InterPro" id="IPR006594">
    <property type="entry name" value="LisH"/>
</dbReference>
<dbReference type="PROSITE" id="PS50897">
    <property type="entry name" value="CTLH"/>
    <property type="match status" value="1"/>
</dbReference>
<feature type="region of interest" description="Disordered" evidence="1">
    <location>
        <begin position="1"/>
        <end position="52"/>
    </location>
</feature>
<accession>A0A2C6LB11</accession>
<dbReference type="PROSITE" id="PS50896">
    <property type="entry name" value="LISH"/>
    <property type="match status" value="1"/>
</dbReference>
<dbReference type="InterPro" id="IPR024964">
    <property type="entry name" value="CTLH/CRA"/>
</dbReference>
<dbReference type="RefSeq" id="XP_067926181.1">
    <property type="nucleotide sequence ID" value="XM_068061846.1"/>
</dbReference>
<evidence type="ECO:0000313" key="3">
    <source>
        <dbReference type="EMBL" id="PHJ24508.1"/>
    </source>
</evidence>
<dbReference type="VEuPathDB" id="ToxoDB:CSUI_001641"/>
<feature type="domain" description="CTLH" evidence="2">
    <location>
        <begin position="258"/>
        <end position="304"/>
    </location>
</feature>
<protein>
    <submittedName>
        <fullName evidence="3">Macrophage erythroblast attacher</fullName>
    </submittedName>
</protein>
<dbReference type="GO" id="GO:0043161">
    <property type="term" value="P:proteasome-mediated ubiquitin-dependent protein catabolic process"/>
    <property type="evidence" value="ECO:0007669"/>
    <property type="project" value="InterPro"/>
</dbReference>
<dbReference type="SMART" id="SM00668">
    <property type="entry name" value="CTLH"/>
    <property type="match status" value="1"/>
</dbReference>
<dbReference type="OrthoDB" id="1933455at2759"/>
<dbReference type="Pfam" id="PF10607">
    <property type="entry name" value="CTLH"/>
    <property type="match status" value="1"/>
</dbReference>
<comment type="caution">
    <text evidence="3">The sequence shown here is derived from an EMBL/GenBank/DDBJ whole genome shotgun (WGS) entry which is preliminary data.</text>
</comment>
<gene>
    <name evidence="3" type="ORF">CSUI_001641</name>
</gene>
<sequence length="398" mass="43772">MASSSFSAVRASGGGLPSVDSPPTAGASAPAQYQPPTSNRPRGGLHLSSSFGEVPEAGGHCGRLDLEEEQRKATGGAGRSSASFSSVLASHSPLHSVDRAFLRVPVECGLRSLKAHSRRLHRDIAVVLAYILKGKMATQLMNECPTVEDKMNKVDLVIEKLQKIRDKALRGSEESRAFLIRCQMRVRRLAEEPDIQEIHTKADFSFSTYEDRTAWVVHEYLVRSGMADTAQLLKHKLGLEAYTDTEVYQEVLDVLGGLLRQSTQEALDWVAEHRQKLKKLGSPFESELHVQHVLELLKKKDAKAAVTYLKSNVGPDDFGRCADIRKVVTLTALLEDPPPQYAVSGCFYYFGQEACGKHQVVSGGVQADRRFAADAWRLKLSFPGMTWVLLLVLSDSVA</sequence>
<dbReference type="InterPro" id="IPR006595">
    <property type="entry name" value="CTLH_C"/>
</dbReference>
<dbReference type="EMBL" id="MIGC01000664">
    <property type="protein sequence ID" value="PHJ24508.1"/>
    <property type="molecule type" value="Genomic_DNA"/>
</dbReference>
<dbReference type="GeneID" id="94425057"/>
<proteinExistence type="predicted"/>
<reference evidence="3 4" key="1">
    <citation type="journal article" date="2017" name="Int. J. Parasitol.">
        <title>The genome of the protozoan parasite Cystoisospora suis and a reverse vaccinology approach to identify vaccine candidates.</title>
        <authorList>
            <person name="Palmieri N."/>
            <person name="Shrestha A."/>
            <person name="Ruttkowski B."/>
            <person name="Beck T."/>
            <person name="Vogl C."/>
            <person name="Tomley F."/>
            <person name="Blake D.P."/>
            <person name="Joachim A."/>
        </authorList>
    </citation>
    <scope>NUCLEOTIDE SEQUENCE [LARGE SCALE GENOMIC DNA]</scope>
    <source>
        <strain evidence="3 4">Wien I</strain>
    </source>
</reference>